<dbReference type="SUPFAM" id="SSF48452">
    <property type="entry name" value="TPR-like"/>
    <property type="match status" value="2"/>
</dbReference>
<dbReference type="Proteomes" id="UP000053372">
    <property type="component" value="Unassembled WGS sequence"/>
</dbReference>
<dbReference type="InterPro" id="IPR019734">
    <property type="entry name" value="TPR_rpt"/>
</dbReference>
<proteinExistence type="predicted"/>
<dbReference type="PANTHER" id="PTHR10098:SF108">
    <property type="entry name" value="TETRATRICOPEPTIDE REPEAT PROTEIN 28"/>
    <property type="match status" value="1"/>
</dbReference>
<keyword evidence="1" id="KW-0802">TPR repeat</keyword>
<reference evidence="4 5" key="1">
    <citation type="journal article" date="2015" name="Genome Announc.">
        <title>Draft Genome of the Euendolithic (true boring) Cyanobacterium Mastigocoleus testarum strain BC008.</title>
        <authorList>
            <person name="Guida B.S."/>
            <person name="Garcia-Pichel F."/>
        </authorList>
    </citation>
    <scope>NUCLEOTIDE SEQUENCE [LARGE SCALE GENOMIC DNA]</scope>
    <source>
        <strain evidence="4 5">BC008</strain>
    </source>
</reference>
<evidence type="ECO:0000256" key="2">
    <source>
        <dbReference type="SAM" id="Phobius"/>
    </source>
</evidence>
<accession>A0A0V8A0K5</accession>
<name>A0A0V8A0K5_9CYAN</name>
<feature type="domain" description="CHAT" evidence="3">
    <location>
        <begin position="491"/>
        <end position="769"/>
    </location>
</feature>
<comment type="caution">
    <text evidence="4">The sequence shown here is derived from an EMBL/GenBank/DDBJ whole genome shotgun (WGS) entry which is preliminary data.</text>
</comment>
<feature type="repeat" description="TPR" evidence="1">
    <location>
        <begin position="90"/>
        <end position="123"/>
    </location>
</feature>
<dbReference type="SMART" id="SM00028">
    <property type="entry name" value="TPR"/>
    <property type="match status" value="7"/>
</dbReference>
<dbReference type="PROSITE" id="PS50005">
    <property type="entry name" value="TPR"/>
    <property type="match status" value="4"/>
</dbReference>
<protein>
    <recommendedName>
        <fullName evidence="3">CHAT domain-containing protein</fullName>
    </recommendedName>
</protein>
<feature type="transmembrane region" description="Helical" evidence="2">
    <location>
        <begin position="12"/>
        <end position="35"/>
    </location>
</feature>
<dbReference type="Pfam" id="PF13424">
    <property type="entry name" value="TPR_12"/>
    <property type="match status" value="3"/>
</dbReference>
<keyword evidence="5" id="KW-1185">Reference proteome</keyword>
<keyword evidence="2" id="KW-0812">Transmembrane</keyword>
<dbReference type="RefSeq" id="WP_027843868.1">
    <property type="nucleotide sequence ID" value="NZ_LMTZ01000001.1"/>
</dbReference>
<evidence type="ECO:0000313" key="5">
    <source>
        <dbReference type="Proteomes" id="UP000053372"/>
    </source>
</evidence>
<organism evidence="4 5">
    <name type="scientific">Mastigocoleus testarum BC008</name>
    <dbReference type="NCBI Taxonomy" id="371196"/>
    <lineage>
        <taxon>Bacteria</taxon>
        <taxon>Bacillati</taxon>
        <taxon>Cyanobacteriota</taxon>
        <taxon>Cyanophyceae</taxon>
        <taxon>Nostocales</taxon>
        <taxon>Hapalosiphonaceae</taxon>
        <taxon>Mastigocoleus</taxon>
    </lineage>
</organism>
<keyword evidence="2" id="KW-0472">Membrane</keyword>
<feature type="repeat" description="TPR" evidence="1">
    <location>
        <begin position="210"/>
        <end position="243"/>
    </location>
</feature>
<dbReference type="EMBL" id="LMTZ01000001">
    <property type="protein sequence ID" value="KST70317.1"/>
    <property type="molecule type" value="Genomic_DNA"/>
</dbReference>
<dbReference type="PANTHER" id="PTHR10098">
    <property type="entry name" value="RAPSYN-RELATED"/>
    <property type="match status" value="1"/>
</dbReference>
<dbReference type="Pfam" id="PF13374">
    <property type="entry name" value="TPR_10"/>
    <property type="match status" value="1"/>
</dbReference>
<dbReference type="Pfam" id="PF12770">
    <property type="entry name" value="CHAT"/>
    <property type="match status" value="1"/>
</dbReference>
<dbReference type="Gene3D" id="1.25.40.10">
    <property type="entry name" value="Tetratricopeptide repeat domain"/>
    <property type="match status" value="2"/>
</dbReference>
<feature type="repeat" description="TPR" evidence="1">
    <location>
        <begin position="170"/>
        <end position="203"/>
    </location>
</feature>
<dbReference type="AlphaFoldDB" id="A0A0V8A0K5"/>
<gene>
    <name evidence="4" type="ORF">BC008_44755</name>
</gene>
<sequence>MSTAKSKANCQLQIKLICVFVSFIIPVCGSVPFIASQVVAQSQTTAKTKGDEYLHKGLKYYQQSQFTLAIQSWQDALKFYRQSKNRQREGETLGNLGLAHREIGKYSKAIDYQQQALKIFQELNNRQAQGQLLGNLGNLYSVIGDYKKAEEYQQQSLTIAREIKDQVGEGFSLGALGMIYADKGNYSKAVELYLQSLAIAEETKDSQRKAGILHNLGSAYQSQGKDNQALEAFQKSLNLARELNDRNIEQKALNSLGLIYANFKDYNKAITSQQQSLKIAQEIGDRLSEALVLNNFGHTLFTSGKLVEAEKKLRLSVNILDSLRENLGDRNKVSIFDTQLNTYNLLQQILVAQNKPGAALEASELGRARVFAELMERNLKSKSNSNSKSKVIAPLTITQIKQIAKQQKATLVEYSIVPDDFLHQGKLKAPELELFIWVVKPTGEVILRRVNLKSLRQQNTSLTKIVTKTRNALDPAENSEFINKKVVSQGLKQLHELLIAPIAEDLPKDPEERVIFIPHETLFFVPFTALEDKNGKYLIEKHTIVSAPAIQILGLTHQQRKRSQGLAKDILVVGNPTMPTLKVGDPPYQLYQLDGTEIEAKEVANLLQTKAIIGKDATKLDIVKKMPKAKIIHIATHGLLDDIKQLGVPGAIALAPSGNDNGFLTSPEIIDLQLNAELVVLSACQTGRGDITGDGVIGLSRSLLTSGAASTIVSLWDAPDDTTKALMISFYKNLKADGDKARALRQAMLSNMKKPLNPTHWAAFTLMGESE</sequence>
<evidence type="ECO:0000259" key="3">
    <source>
        <dbReference type="Pfam" id="PF12770"/>
    </source>
</evidence>
<dbReference type="OrthoDB" id="478310at2"/>
<dbReference type="InterPro" id="IPR024983">
    <property type="entry name" value="CHAT_dom"/>
</dbReference>
<dbReference type="InterPro" id="IPR011990">
    <property type="entry name" value="TPR-like_helical_dom_sf"/>
</dbReference>
<evidence type="ECO:0000313" key="4">
    <source>
        <dbReference type="EMBL" id="KST70317.1"/>
    </source>
</evidence>
<evidence type="ECO:0000256" key="1">
    <source>
        <dbReference type="PROSITE-ProRule" id="PRU00339"/>
    </source>
</evidence>
<keyword evidence="2" id="KW-1133">Transmembrane helix</keyword>
<feature type="repeat" description="TPR" evidence="1">
    <location>
        <begin position="250"/>
        <end position="283"/>
    </location>
</feature>